<feature type="transmembrane region" description="Helical" evidence="6">
    <location>
        <begin position="1039"/>
        <end position="1059"/>
    </location>
</feature>
<feature type="transmembrane region" description="Helical" evidence="6">
    <location>
        <begin position="850"/>
        <end position="870"/>
    </location>
</feature>
<dbReference type="PANTHER" id="PTHR30071">
    <property type="entry name" value="HEME EXPORTER PROTEIN C"/>
    <property type="match status" value="1"/>
</dbReference>
<dbReference type="GO" id="GO:0020037">
    <property type="term" value="F:heme binding"/>
    <property type="evidence" value="ECO:0007669"/>
    <property type="project" value="InterPro"/>
</dbReference>
<dbReference type="AlphaFoldDB" id="A0A0A2M9R5"/>
<evidence type="ECO:0000313" key="9">
    <source>
        <dbReference type="EMBL" id="KGO89014.1"/>
    </source>
</evidence>
<feature type="transmembrane region" description="Helical" evidence="6">
    <location>
        <begin position="433"/>
        <end position="451"/>
    </location>
</feature>
<gene>
    <name evidence="9" type="ORF">Q764_10450</name>
</gene>
<dbReference type="GO" id="GO:0017004">
    <property type="term" value="P:cytochrome complex assembly"/>
    <property type="evidence" value="ECO:0007669"/>
    <property type="project" value="UniProtKB-KW"/>
</dbReference>
<dbReference type="InterPro" id="IPR007816">
    <property type="entry name" value="ResB-like_domain"/>
</dbReference>
<accession>A0A0A2M9R5</accession>
<evidence type="ECO:0000256" key="3">
    <source>
        <dbReference type="ARBA" id="ARBA00022748"/>
    </source>
</evidence>
<feature type="transmembrane region" description="Helical" evidence="6">
    <location>
        <begin position="472"/>
        <end position="488"/>
    </location>
</feature>
<feature type="transmembrane region" description="Helical" evidence="6">
    <location>
        <begin position="44"/>
        <end position="66"/>
    </location>
</feature>
<evidence type="ECO:0000256" key="2">
    <source>
        <dbReference type="ARBA" id="ARBA00022692"/>
    </source>
</evidence>
<dbReference type="STRING" id="1121899.GCA_000430025_02306"/>
<evidence type="ECO:0000259" key="7">
    <source>
        <dbReference type="Pfam" id="PF01578"/>
    </source>
</evidence>
<dbReference type="OrthoDB" id="9814290at2"/>
<protein>
    <submittedName>
        <fullName evidence="9">Cytochrome C biogenesis protein</fullName>
    </submittedName>
</protein>
<dbReference type="EMBL" id="JRLW01000013">
    <property type="protein sequence ID" value="KGO89014.1"/>
    <property type="molecule type" value="Genomic_DNA"/>
</dbReference>
<keyword evidence="4 6" id="KW-1133">Transmembrane helix</keyword>
<reference evidence="9 10" key="1">
    <citation type="submission" date="2013-09" db="EMBL/GenBank/DDBJ databases">
        <authorList>
            <person name="Zeng Z."/>
            <person name="Chen C."/>
        </authorList>
    </citation>
    <scope>NUCLEOTIDE SEQUENCE [LARGE SCALE GENOMIC DNA]</scope>
    <source>
        <strain evidence="9 10">GH29-5</strain>
    </source>
</reference>
<feature type="transmembrane region" description="Helical" evidence="6">
    <location>
        <begin position="885"/>
        <end position="914"/>
    </location>
</feature>
<evidence type="ECO:0000256" key="5">
    <source>
        <dbReference type="ARBA" id="ARBA00023136"/>
    </source>
</evidence>
<dbReference type="InterPro" id="IPR045062">
    <property type="entry name" value="Cyt_c_biogenesis_CcsA/CcmC"/>
</dbReference>
<feature type="transmembrane region" description="Helical" evidence="6">
    <location>
        <begin position="813"/>
        <end position="838"/>
    </location>
</feature>
<organism evidence="9 10">
    <name type="scientific">Flavobacterium suncheonense GH29-5 = DSM 17707</name>
    <dbReference type="NCBI Taxonomy" id="1121899"/>
    <lineage>
        <taxon>Bacteria</taxon>
        <taxon>Pseudomonadati</taxon>
        <taxon>Bacteroidota</taxon>
        <taxon>Flavobacteriia</taxon>
        <taxon>Flavobacteriales</taxon>
        <taxon>Flavobacteriaceae</taxon>
        <taxon>Flavobacterium</taxon>
    </lineage>
</organism>
<evidence type="ECO:0000313" key="10">
    <source>
        <dbReference type="Proteomes" id="UP000030121"/>
    </source>
</evidence>
<evidence type="ECO:0000256" key="1">
    <source>
        <dbReference type="ARBA" id="ARBA00004141"/>
    </source>
</evidence>
<feature type="transmembrane region" description="Helical" evidence="6">
    <location>
        <begin position="974"/>
        <end position="992"/>
    </location>
</feature>
<evidence type="ECO:0000256" key="4">
    <source>
        <dbReference type="ARBA" id="ARBA00022989"/>
    </source>
</evidence>
<feature type="transmembrane region" description="Helical" evidence="6">
    <location>
        <begin position="935"/>
        <end position="954"/>
    </location>
</feature>
<sequence length="1065" mass="122141">MDKKIFSFLFSTRLMAVLFIVFAVAMAAGTFIENDYNTDTARILIYNARWFEVIMVLFVINFIGNIKRYNLLSKEKWASLLLHLSFILIIGGAFITRYISFEGMMPIREGESTNQIFSDKTYLTVLVDGEYQGEMKRRTIEKQVLLSPITNNDFSISEKFDEIPFEIRYKDFIMGAEQAVKEDANGEFYLKLVESGEGTRHEHYLKEGEVQNIHNVLFAFNKFTEGAVNITKISEAYTIQSPFEGDFMRMADQLKGTVEKDKIQPLMLRSLYNMGGTQFVFPEPAMKGKIVMESNGDFKDKDTDDALVLTVSNEGKEKEVTLVGSKGKMGEPQSFKLGNLEYTLQYGSKVYETPFSVKLNDFIASKYPGTEKSYSAFESRVTIDDKEQNNKFDARIYMNNILDYRGYRFFQASFDPDEKGTILSVNHDSAGTWTTYIGYTLLYIGLLGILFTKGSRFGDLTRKLKKVKDKKATLTTVIALFFSFGMVAQHDTHQPKMPTEEQIDSLLFRYKVSQEHADKFGRLIVQDQGGRMKPVNTFSSELLRKVSKSDTYKGMDSDQVFLSMTQFPQLWYNVPIIYIKKGNDSIHNLIGAEKGAKYVSLMKFFDERGNYKLSPYLEEAYKAAVPNQFQKDFIETDKKVNLLYSALSGQILKVFPIPYDKNNKWVSHLELNEAKLTGMDSLFTKNAIPLYLQALDEVPEKKDYKSAEIFLDGLIKFQKKYGKEVYPSEEKIDSEILYNKYDIFKKLFSWYMYAGVLMLILAIVNIFSEKKWLQFLLKALNGVVTLLFMLHTLGLIVRWYISGHAPWSDAYESMIYVGWATMLFTLTLGFGNPLWLFLLTKSRLINKSPLTVAAGTFVTSMILMIAHWNWMDPAIANLQPVLNSYWLMIHVAVIVASYGPFTLGMILGVVSLLLMLLTTEKNKKKMELNIREITIINEMALTVGLVMLTIGNFLGGQWANESWGRYWGWDPKETWALISIMVYAFVIHARFVPALRGKWAFNLMSVFAFYSILMTYFGVNFYLSGLHSYAKGDKVVTPNFVYISVALVVLLGIASYFQYRKHYKK</sequence>
<feature type="transmembrane region" description="Helical" evidence="6">
    <location>
        <begin position="78"/>
        <end position="99"/>
    </location>
</feature>
<comment type="subcellular location">
    <subcellularLocation>
        <location evidence="1">Membrane</location>
        <topology evidence="1">Multi-pass membrane protein</topology>
    </subcellularLocation>
</comment>
<dbReference type="GO" id="GO:0005886">
    <property type="term" value="C:plasma membrane"/>
    <property type="evidence" value="ECO:0007669"/>
    <property type="project" value="TreeGrafter"/>
</dbReference>
<proteinExistence type="predicted"/>
<feature type="domain" description="Cytochrome c assembly protein" evidence="7">
    <location>
        <begin position="807"/>
        <end position="1027"/>
    </location>
</feature>
<keyword evidence="5 6" id="KW-0472">Membrane</keyword>
<dbReference type="Pfam" id="PF05140">
    <property type="entry name" value="ResB"/>
    <property type="match status" value="1"/>
</dbReference>
<keyword evidence="2 6" id="KW-0812">Transmembrane</keyword>
<feature type="transmembrane region" description="Helical" evidence="6">
    <location>
        <begin position="999"/>
        <end position="1019"/>
    </location>
</feature>
<feature type="transmembrane region" description="Helical" evidence="6">
    <location>
        <begin position="748"/>
        <end position="767"/>
    </location>
</feature>
<name>A0A0A2M9R5_9FLAO</name>
<feature type="domain" description="ResB-like" evidence="8">
    <location>
        <begin position="343"/>
        <end position="428"/>
    </location>
</feature>
<evidence type="ECO:0000256" key="6">
    <source>
        <dbReference type="SAM" id="Phobius"/>
    </source>
</evidence>
<dbReference type="eggNOG" id="COG0755">
    <property type="taxonomic scope" value="Bacteria"/>
</dbReference>
<dbReference type="Proteomes" id="UP000030121">
    <property type="component" value="Unassembled WGS sequence"/>
</dbReference>
<comment type="caution">
    <text evidence="9">The sequence shown here is derived from an EMBL/GenBank/DDBJ whole genome shotgun (WGS) entry which is preliminary data.</text>
</comment>
<keyword evidence="10" id="KW-1185">Reference proteome</keyword>
<evidence type="ECO:0000259" key="8">
    <source>
        <dbReference type="Pfam" id="PF05140"/>
    </source>
</evidence>
<dbReference type="InterPro" id="IPR002541">
    <property type="entry name" value="Cyt_c_assembly"/>
</dbReference>
<feature type="transmembrane region" description="Helical" evidence="6">
    <location>
        <begin position="12"/>
        <end position="32"/>
    </location>
</feature>
<dbReference type="RefSeq" id="WP_026980721.1">
    <property type="nucleotide sequence ID" value="NZ_AUCZ01000011.1"/>
</dbReference>
<feature type="transmembrane region" description="Helical" evidence="6">
    <location>
        <begin position="779"/>
        <end position="801"/>
    </location>
</feature>
<dbReference type="PANTHER" id="PTHR30071:SF1">
    <property type="entry name" value="CYTOCHROME B_B6 PROTEIN-RELATED"/>
    <property type="match status" value="1"/>
</dbReference>
<dbReference type="Pfam" id="PF01578">
    <property type="entry name" value="Cytochrom_C_asm"/>
    <property type="match status" value="1"/>
</dbReference>
<keyword evidence="3" id="KW-0201">Cytochrome c-type biogenesis</keyword>